<keyword evidence="2" id="KW-1185">Reference proteome</keyword>
<dbReference type="AlphaFoldDB" id="A0A5E4PW09"/>
<dbReference type="EMBL" id="FZQP02000450">
    <property type="protein sequence ID" value="VVC89118.1"/>
    <property type="molecule type" value="Genomic_DNA"/>
</dbReference>
<dbReference type="Proteomes" id="UP000324832">
    <property type="component" value="Unassembled WGS sequence"/>
</dbReference>
<protein>
    <submittedName>
        <fullName evidence="1">Uncharacterized protein</fullName>
    </submittedName>
</protein>
<gene>
    <name evidence="1" type="ORF">LSINAPIS_LOCUS2327</name>
</gene>
<organism evidence="1 2">
    <name type="scientific">Leptidea sinapis</name>
    <dbReference type="NCBI Taxonomy" id="189913"/>
    <lineage>
        <taxon>Eukaryota</taxon>
        <taxon>Metazoa</taxon>
        <taxon>Ecdysozoa</taxon>
        <taxon>Arthropoda</taxon>
        <taxon>Hexapoda</taxon>
        <taxon>Insecta</taxon>
        <taxon>Pterygota</taxon>
        <taxon>Neoptera</taxon>
        <taxon>Endopterygota</taxon>
        <taxon>Lepidoptera</taxon>
        <taxon>Glossata</taxon>
        <taxon>Ditrysia</taxon>
        <taxon>Papilionoidea</taxon>
        <taxon>Pieridae</taxon>
        <taxon>Dismorphiinae</taxon>
        <taxon>Leptidea</taxon>
    </lineage>
</organism>
<evidence type="ECO:0000313" key="2">
    <source>
        <dbReference type="Proteomes" id="UP000324832"/>
    </source>
</evidence>
<proteinExistence type="predicted"/>
<name>A0A5E4PW09_9NEOP</name>
<sequence length="132" mass="15364">MIQKPFSEGVSILKNNSILSQNSMKEILMFPDLTAAKTMYHNKLRPKISTIYSSLETGRSKTAYAPMRRQDYLRDNRLARDALPNITLDEIAANKQNPPWVSKTAYWNQAYEDRYESLMRNPNWPPLHFGKL</sequence>
<accession>A0A5E4PW09</accession>
<reference evidence="1 2" key="1">
    <citation type="submission" date="2017-07" db="EMBL/GenBank/DDBJ databases">
        <authorList>
            <person name="Talla V."/>
            <person name="Backstrom N."/>
        </authorList>
    </citation>
    <scope>NUCLEOTIDE SEQUENCE [LARGE SCALE GENOMIC DNA]</scope>
</reference>
<evidence type="ECO:0000313" key="1">
    <source>
        <dbReference type="EMBL" id="VVC89118.1"/>
    </source>
</evidence>